<dbReference type="Proteomes" id="UP001461498">
    <property type="component" value="Unassembled WGS sequence"/>
</dbReference>
<keyword evidence="2" id="KW-1185">Reference proteome</keyword>
<comment type="caution">
    <text evidence="1">The sequence shown here is derived from an EMBL/GenBank/DDBJ whole genome shotgun (WGS) entry which is preliminary data.</text>
</comment>
<organism evidence="1 2">
    <name type="scientific">Rhynocoris fuscipes</name>
    <dbReference type="NCBI Taxonomy" id="488301"/>
    <lineage>
        <taxon>Eukaryota</taxon>
        <taxon>Metazoa</taxon>
        <taxon>Ecdysozoa</taxon>
        <taxon>Arthropoda</taxon>
        <taxon>Hexapoda</taxon>
        <taxon>Insecta</taxon>
        <taxon>Pterygota</taxon>
        <taxon>Neoptera</taxon>
        <taxon>Paraneoptera</taxon>
        <taxon>Hemiptera</taxon>
        <taxon>Heteroptera</taxon>
        <taxon>Panheteroptera</taxon>
        <taxon>Cimicomorpha</taxon>
        <taxon>Reduviidae</taxon>
        <taxon>Harpactorinae</taxon>
        <taxon>Harpactorini</taxon>
        <taxon>Rhynocoris</taxon>
    </lineage>
</organism>
<evidence type="ECO:0000313" key="2">
    <source>
        <dbReference type="Proteomes" id="UP001461498"/>
    </source>
</evidence>
<dbReference type="EMBL" id="JAPXFL010000003">
    <property type="protein sequence ID" value="KAK9509673.1"/>
    <property type="molecule type" value="Genomic_DNA"/>
</dbReference>
<sequence length="53" mass="6362">MYKGCDGMGHCSYYTYLIEMKYMKPAMIYHTLFSAIYSQTDHYYEGLFRGILR</sequence>
<evidence type="ECO:0000313" key="1">
    <source>
        <dbReference type="EMBL" id="KAK9509673.1"/>
    </source>
</evidence>
<protein>
    <submittedName>
        <fullName evidence="1">Uncharacterized protein</fullName>
    </submittedName>
</protein>
<proteinExistence type="predicted"/>
<dbReference type="AlphaFoldDB" id="A0AAW1DKJ0"/>
<accession>A0AAW1DKJ0</accession>
<reference evidence="1 2" key="1">
    <citation type="submission" date="2022-12" db="EMBL/GenBank/DDBJ databases">
        <title>Chromosome-level genome assembly of true bugs.</title>
        <authorList>
            <person name="Ma L."/>
            <person name="Li H."/>
        </authorList>
    </citation>
    <scope>NUCLEOTIDE SEQUENCE [LARGE SCALE GENOMIC DNA]</scope>
    <source>
        <strain evidence="1">Lab_2022b</strain>
    </source>
</reference>
<gene>
    <name evidence="1" type="ORF">O3M35_006936</name>
</gene>
<name>A0AAW1DKJ0_9HEMI</name>